<evidence type="ECO:0000313" key="3">
    <source>
        <dbReference type="Proteomes" id="UP000799771"/>
    </source>
</evidence>
<dbReference type="Proteomes" id="UP000799771">
    <property type="component" value="Unassembled WGS sequence"/>
</dbReference>
<sequence>MVKEMVQIDQNLGQNTERYDDIERVVEEEAFQLGLGMGQAFAQTDREVKSLGERMEACSLRGKEEVQVQGKHTITAVRAVGKDLQAQGATTMAAVRTIRGQVSGFATDMNTLLRDVRGDVQEGVLAANQGFMTGLSDVSATMTTHSNALRQDVQHLAASSQNLRVDVNHMGTRSDERLTQLEAEFRALTQSFQGARQDVREGFRQQDANTTRGFANAEASAVSRHDEVVRVLERVAAAVENRPPVPNQTSGILGTEPAADNADVKRMMRQMSTSMDAQKKQSSAYLRRLDKALTAVVGCVGKIDRTTKAQMVQMESLNRGRADGSGRLDELGMAQNTTSKKMEGTCAEILALLQAHITLDNSQSDVSTQLLELGLGQNVASKRIGEVCEEMLRLVQDHYNSRPDVGGRMVDLGAADTMASAEIGEVCGEILRLMREHNTRNDSPPDVSEHLPELGAANTTASAEMGRMCAEILRLLQQRHDVNETHHLSSISTQQNLVQDLEAQLAATNQKLDDAIAAQNLITSSHDEASSAYHSAQAIVTSQTSIIATKNEEIAVLQETQRALHAARAEQVEILQNKVTSLHNELTGIKTDTSVVLTFQRHITDPEASEPPRVTNVGLALLLDSIVETTAHFTTKNACLEERVDKLTSTQNELIAKEDKHQRFLHYVESSVDRMNKGHLEMDSVPRWEEKDKRQELDDFVDSLYKEQMIKAMGENVGGKVGDGGL</sequence>
<dbReference type="EMBL" id="ML977524">
    <property type="protein sequence ID" value="KAF2123635.1"/>
    <property type="molecule type" value="Genomic_DNA"/>
</dbReference>
<evidence type="ECO:0000256" key="1">
    <source>
        <dbReference type="SAM" id="Coils"/>
    </source>
</evidence>
<organism evidence="2 3">
    <name type="scientific">Dothidotthia symphoricarpi CBS 119687</name>
    <dbReference type="NCBI Taxonomy" id="1392245"/>
    <lineage>
        <taxon>Eukaryota</taxon>
        <taxon>Fungi</taxon>
        <taxon>Dikarya</taxon>
        <taxon>Ascomycota</taxon>
        <taxon>Pezizomycotina</taxon>
        <taxon>Dothideomycetes</taxon>
        <taxon>Pleosporomycetidae</taxon>
        <taxon>Pleosporales</taxon>
        <taxon>Dothidotthiaceae</taxon>
        <taxon>Dothidotthia</taxon>
    </lineage>
</organism>
<proteinExistence type="predicted"/>
<reference evidence="2" key="1">
    <citation type="journal article" date="2020" name="Stud. Mycol.">
        <title>101 Dothideomycetes genomes: a test case for predicting lifestyles and emergence of pathogens.</title>
        <authorList>
            <person name="Haridas S."/>
            <person name="Albert R."/>
            <person name="Binder M."/>
            <person name="Bloem J."/>
            <person name="Labutti K."/>
            <person name="Salamov A."/>
            <person name="Andreopoulos B."/>
            <person name="Baker S."/>
            <person name="Barry K."/>
            <person name="Bills G."/>
            <person name="Bluhm B."/>
            <person name="Cannon C."/>
            <person name="Castanera R."/>
            <person name="Culley D."/>
            <person name="Daum C."/>
            <person name="Ezra D."/>
            <person name="Gonzalez J."/>
            <person name="Henrissat B."/>
            <person name="Kuo A."/>
            <person name="Liang C."/>
            <person name="Lipzen A."/>
            <person name="Lutzoni F."/>
            <person name="Magnuson J."/>
            <person name="Mondo S."/>
            <person name="Nolan M."/>
            <person name="Ohm R."/>
            <person name="Pangilinan J."/>
            <person name="Park H.-J."/>
            <person name="Ramirez L."/>
            <person name="Alfaro M."/>
            <person name="Sun H."/>
            <person name="Tritt A."/>
            <person name="Yoshinaga Y."/>
            <person name="Zwiers L.-H."/>
            <person name="Turgeon B."/>
            <person name="Goodwin S."/>
            <person name="Spatafora J."/>
            <person name="Crous P."/>
            <person name="Grigoriev I."/>
        </authorList>
    </citation>
    <scope>NUCLEOTIDE SEQUENCE</scope>
    <source>
        <strain evidence="2">CBS 119687</strain>
    </source>
</reference>
<dbReference type="AlphaFoldDB" id="A0A6A5ZX86"/>
<accession>A0A6A5ZX86</accession>
<evidence type="ECO:0000313" key="2">
    <source>
        <dbReference type="EMBL" id="KAF2123635.1"/>
    </source>
</evidence>
<dbReference type="RefSeq" id="XP_033518029.1">
    <property type="nucleotide sequence ID" value="XM_033669279.1"/>
</dbReference>
<name>A0A6A5ZX86_9PLEO</name>
<keyword evidence="3" id="KW-1185">Reference proteome</keyword>
<dbReference type="GeneID" id="54409711"/>
<gene>
    <name evidence="2" type="ORF">P153DRAFT_371539</name>
</gene>
<protein>
    <submittedName>
        <fullName evidence="2">Uncharacterized protein</fullName>
    </submittedName>
</protein>
<keyword evidence="1" id="KW-0175">Coiled coil</keyword>
<feature type="coiled-coil region" evidence="1">
    <location>
        <begin position="491"/>
        <end position="518"/>
    </location>
</feature>